<dbReference type="InterPro" id="IPR042098">
    <property type="entry name" value="TauD-like_sf"/>
</dbReference>
<keyword evidence="3" id="KW-0223">Dioxygenase</keyword>
<name>A0A0D0BHX6_9AGAM</name>
<dbReference type="GO" id="GO:0005737">
    <property type="term" value="C:cytoplasm"/>
    <property type="evidence" value="ECO:0007669"/>
    <property type="project" value="TreeGrafter"/>
</dbReference>
<evidence type="ECO:0000256" key="5">
    <source>
        <dbReference type="ARBA" id="ARBA00023004"/>
    </source>
</evidence>
<keyword evidence="5" id="KW-0408">Iron</keyword>
<proteinExistence type="inferred from homology"/>
<dbReference type="GO" id="GO:0016706">
    <property type="term" value="F:2-oxoglutarate-dependent dioxygenase activity"/>
    <property type="evidence" value="ECO:0007669"/>
    <property type="project" value="TreeGrafter"/>
</dbReference>
<dbReference type="InterPro" id="IPR051323">
    <property type="entry name" value="AtsK-like"/>
</dbReference>
<organism evidence="6 7">
    <name type="scientific">Suillus luteus UH-Slu-Lm8-n1</name>
    <dbReference type="NCBI Taxonomy" id="930992"/>
    <lineage>
        <taxon>Eukaryota</taxon>
        <taxon>Fungi</taxon>
        <taxon>Dikarya</taxon>
        <taxon>Basidiomycota</taxon>
        <taxon>Agaricomycotina</taxon>
        <taxon>Agaricomycetes</taxon>
        <taxon>Agaricomycetidae</taxon>
        <taxon>Boletales</taxon>
        <taxon>Suillineae</taxon>
        <taxon>Suillaceae</taxon>
        <taxon>Suillus</taxon>
    </lineage>
</organism>
<dbReference type="HOGENOM" id="CLU_1321670_0_0_1"/>
<dbReference type="AlphaFoldDB" id="A0A0D0BHX6"/>
<accession>A0A0D0BHX6</accession>
<evidence type="ECO:0000256" key="3">
    <source>
        <dbReference type="ARBA" id="ARBA00022964"/>
    </source>
</evidence>
<dbReference type="SUPFAM" id="SSF51197">
    <property type="entry name" value="Clavaminate synthase-like"/>
    <property type="match status" value="1"/>
</dbReference>
<dbReference type="STRING" id="930992.A0A0D0BHX6"/>
<evidence type="ECO:0000256" key="1">
    <source>
        <dbReference type="ARBA" id="ARBA00005896"/>
    </source>
</evidence>
<dbReference type="EMBL" id="KN835229">
    <property type="protein sequence ID" value="KIK42778.1"/>
    <property type="molecule type" value="Genomic_DNA"/>
</dbReference>
<comment type="similarity">
    <text evidence="1">Belongs to the TfdA dioxygenase family.</text>
</comment>
<reference evidence="6 7" key="1">
    <citation type="submission" date="2014-04" db="EMBL/GenBank/DDBJ databases">
        <authorList>
            <consortium name="DOE Joint Genome Institute"/>
            <person name="Kuo A."/>
            <person name="Ruytinx J."/>
            <person name="Rineau F."/>
            <person name="Colpaert J."/>
            <person name="Kohler A."/>
            <person name="Nagy L.G."/>
            <person name="Floudas D."/>
            <person name="Copeland A."/>
            <person name="Barry K.W."/>
            <person name="Cichocki N."/>
            <person name="Veneault-Fourrey C."/>
            <person name="LaButti K."/>
            <person name="Lindquist E.A."/>
            <person name="Lipzen A."/>
            <person name="Lundell T."/>
            <person name="Morin E."/>
            <person name="Murat C."/>
            <person name="Sun H."/>
            <person name="Tunlid A."/>
            <person name="Henrissat B."/>
            <person name="Grigoriev I.V."/>
            <person name="Hibbett D.S."/>
            <person name="Martin F."/>
            <person name="Nordberg H.P."/>
            <person name="Cantor M.N."/>
            <person name="Hua S.X."/>
        </authorList>
    </citation>
    <scope>NUCLEOTIDE SEQUENCE [LARGE SCALE GENOMIC DNA]</scope>
    <source>
        <strain evidence="6 7">UH-Slu-Lm8-n1</strain>
    </source>
</reference>
<dbReference type="InParanoid" id="A0A0D0BHX6"/>
<keyword evidence="4" id="KW-0560">Oxidoreductase</keyword>
<dbReference type="GO" id="GO:0046872">
    <property type="term" value="F:metal ion binding"/>
    <property type="evidence" value="ECO:0007669"/>
    <property type="project" value="UniProtKB-KW"/>
</dbReference>
<protein>
    <submittedName>
        <fullName evidence="6">Uncharacterized protein</fullName>
    </submittedName>
</protein>
<gene>
    <name evidence="6" type="ORF">CY34DRAFT_12146</name>
</gene>
<reference evidence="7" key="2">
    <citation type="submission" date="2015-01" db="EMBL/GenBank/DDBJ databases">
        <title>Evolutionary Origins and Diversification of the Mycorrhizal Mutualists.</title>
        <authorList>
            <consortium name="DOE Joint Genome Institute"/>
            <consortium name="Mycorrhizal Genomics Consortium"/>
            <person name="Kohler A."/>
            <person name="Kuo A."/>
            <person name="Nagy L.G."/>
            <person name="Floudas D."/>
            <person name="Copeland A."/>
            <person name="Barry K.W."/>
            <person name="Cichocki N."/>
            <person name="Veneault-Fourrey C."/>
            <person name="LaButti K."/>
            <person name="Lindquist E.A."/>
            <person name="Lipzen A."/>
            <person name="Lundell T."/>
            <person name="Morin E."/>
            <person name="Murat C."/>
            <person name="Riley R."/>
            <person name="Ohm R."/>
            <person name="Sun H."/>
            <person name="Tunlid A."/>
            <person name="Henrissat B."/>
            <person name="Grigoriev I.V."/>
            <person name="Hibbett D.S."/>
            <person name="Martin F."/>
        </authorList>
    </citation>
    <scope>NUCLEOTIDE SEQUENCE [LARGE SCALE GENOMIC DNA]</scope>
    <source>
        <strain evidence="7">UH-Slu-Lm8-n1</strain>
    </source>
</reference>
<evidence type="ECO:0000313" key="7">
    <source>
        <dbReference type="Proteomes" id="UP000054485"/>
    </source>
</evidence>
<dbReference type="PANTHER" id="PTHR30468">
    <property type="entry name" value="ALPHA-KETOGLUTARATE-DEPENDENT SULFONATE DIOXYGENASE"/>
    <property type="match status" value="1"/>
</dbReference>
<dbReference type="Proteomes" id="UP000054485">
    <property type="component" value="Unassembled WGS sequence"/>
</dbReference>
<dbReference type="OrthoDB" id="2702116at2759"/>
<evidence type="ECO:0000313" key="6">
    <source>
        <dbReference type="EMBL" id="KIK42778.1"/>
    </source>
</evidence>
<sequence length="208" mass="23360">MSLVGLTTTSLAVVRSSASTSSLTLLDILDTFISTQRSPSLETRDLRRYTVSQVDRKILTGNGILQLFCNDAARCPDACAFSKIEFWHSGMTYEIRPPSTTSLKVMTGPEYGVAEIVQQEYLESLTAWPRKRRDLARLASKSVASLSKPYTLSFVSPGWKSVYVNPDVTRRMLGVPKSDIILNALFHQVAEDVDFQVRFRWERTVSTQ</sequence>
<evidence type="ECO:0000256" key="2">
    <source>
        <dbReference type="ARBA" id="ARBA00022723"/>
    </source>
</evidence>
<evidence type="ECO:0000256" key="4">
    <source>
        <dbReference type="ARBA" id="ARBA00023002"/>
    </source>
</evidence>
<dbReference type="Gene3D" id="3.60.130.10">
    <property type="entry name" value="Clavaminate synthase-like"/>
    <property type="match status" value="1"/>
</dbReference>
<keyword evidence="7" id="KW-1185">Reference proteome</keyword>
<dbReference type="PANTHER" id="PTHR30468:SF1">
    <property type="entry name" value="ALPHA-KETOGLUTARATE-DEPENDENT SULFONATE DIOXYGENASE"/>
    <property type="match status" value="1"/>
</dbReference>
<keyword evidence="2" id="KW-0479">Metal-binding</keyword>